<dbReference type="PANTHER" id="PTHR42695:SF5">
    <property type="entry name" value="GLUTAMINE AMIDOTRANSFERASE YLR126C-RELATED"/>
    <property type="match status" value="1"/>
</dbReference>
<reference evidence="3" key="1">
    <citation type="submission" date="2017-01" db="EMBL/GenBank/DDBJ databases">
        <authorList>
            <person name="Varghese N."/>
            <person name="Submissions S."/>
        </authorList>
    </citation>
    <scope>NUCLEOTIDE SEQUENCE [LARGE SCALE GENOMIC DNA]</scope>
    <source>
        <strain evidence="3">DSM 24913</strain>
    </source>
</reference>
<dbReference type="RefSeq" id="WP_076515087.1">
    <property type="nucleotide sequence ID" value="NZ_FTOH01000004.1"/>
</dbReference>
<dbReference type="PANTHER" id="PTHR42695">
    <property type="entry name" value="GLUTAMINE AMIDOTRANSFERASE YLR126C-RELATED"/>
    <property type="match status" value="1"/>
</dbReference>
<sequence length="236" mass="26887">MATLGILECDVLYDDLIGDYASYGVMLSELLASIDPHLNFTFYQIHDGELPSAGECDAYLLTGSKTGVYDPEHWVQPLMEWVREAHARKERMLGICFGHQLLAHALGGHAGLSNKGWGVGNHMTEIDHRPMWLNDDQPAYQLIYSHKDQVSALPEGARRLAGSDFCQFAAWYLHDLILSFQGHPEFTPEYFRRLLGRRREDVGDERLTQAMNTLEQPNDSKTIARWMTEFIHLPRA</sequence>
<evidence type="ECO:0000313" key="2">
    <source>
        <dbReference type="EMBL" id="SIS77722.1"/>
    </source>
</evidence>
<dbReference type="InterPro" id="IPR017926">
    <property type="entry name" value="GATASE"/>
</dbReference>
<protein>
    <submittedName>
        <fullName evidence="2">GMP synthase-Glutamine amidotransferase</fullName>
    </submittedName>
</protein>
<dbReference type="GO" id="GO:0005829">
    <property type="term" value="C:cytosol"/>
    <property type="evidence" value="ECO:0007669"/>
    <property type="project" value="TreeGrafter"/>
</dbReference>
<dbReference type="AlphaFoldDB" id="A0A1N7LVA4"/>
<feature type="domain" description="Glutamine amidotransferase" evidence="1">
    <location>
        <begin position="53"/>
        <end position="190"/>
    </location>
</feature>
<dbReference type="InterPro" id="IPR044992">
    <property type="entry name" value="ChyE-like"/>
</dbReference>
<gene>
    <name evidence="2" type="ORF">SAMN05421686_104239</name>
</gene>
<dbReference type="Gene3D" id="3.40.50.880">
    <property type="match status" value="1"/>
</dbReference>
<proteinExistence type="predicted"/>
<dbReference type="Pfam" id="PF00117">
    <property type="entry name" value="GATase"/>
    <property type="match status" value="1"/>
</dbReference>
<keyword evidence="2" id="KW-0808">Transferase</keyword>
<name>A0A1N7LVA4_9GAMM</name>
<accession>A0A1N7LVA4</accession>
<keyword evidence="2" id="KW-0315">Glutamine amidotransferase</keyword>
<evidence type="ECO:0000313" key="3">
    <source>
        <dbReference type="Proteomes" id="UP000185639"/>
    </source>
</evidence>
<organism evidence="2 3">
    <name type="scientific">Thalassolituus maritimus</name>
    <dbReference type="NCBI Taxonomy" id="484498"/>
    <lineage>
        <taxon>Bacteria</taxon>
        <taxon>Pseudomonadati</taxon>
        <taxon>Pseudomonadota</taxon>
        <taxon>Gammaproteobacteria</taxon>
        <taxon>Oceanospirillales</taxon>
        <taxon>Oceanospirillaceae</taxon>
        <taxon>Thalassolituus</taxon>
    </lineage>
</organism>
<dbReference type="PROSITE" id="PS51273">
    <property type="entry name" value="GATASE_TYPE_1"/>
    <property type="match status" value="1"/>
</dbReference>
<dbReference type="OrthoDB" id="9813383at2"/>
<dbReference type="GO" id="GO:0016740">
    <property type="term" value="F:transferase activity"/>
    <property type="evidence" value="ECO:0007669"/>
    <property type="project" value="UniProtKB-KW"/>
</dbReference>
<dbReference type="EMBL" id="FTOH01000004">
    <property type="protein sequence ID" value="SIS77722.1"/>
    <property type="molecule type" value="Genomic_DNA"/>
</dbReference>
<dbReference type="InterPro" id="IPR029062">
    <property type="entry name" value="Class_I_gatase-like"/>
</dbReference>
<dbReference type="Proteomes" id="UP000185639">
    <property type="component" value="Unassembled WGS sequence"/>
</dbReference>
<dbReference type="SUPFAM" id="SSF52317">
    <property type="entry name" value="Class I glutamine amidotransferase-like"/>
    <property type="match status" value="1"/>
</dbReference>
<evidence type="ECO:0000259" key="1">
    <source>
        <dbReference type="Pfam" id="PF00117"/>
    </source>
</evidence>
<keyword evidence="3" id="KW-1185">Reference proteome</keyword>
<dbReference type="STRING" id="484498.SAMN05421686_104239"/>
<dbReference type="CDD" id="cd01741">
    <property type="entry name" value="GATase1_1"/>
    <property type="match status" value="1"/>
</dbReference>